<feature type="region of interest" description="Disordered" evidence="2">
    <location>
        <begin position="508"/>
        <end position="527"/>
    </location>
</feature>
<dbReference type="RefSeq" id="XP_025413447.1">
    <property type="nucleotide sequence ID" value="XM_025557662.1"/>
</dbReference>
<evidence type="ECO:0000256" key="1">
    <source>
        <dbReference type="SAM" id="Coils"/>
    </source>
</evidence>
<dbReference type="InterPro" id="IPR033192">
    <property type="entry name" value="ODAD3"/>
</dbReference>
<keyword evidence="3" id="KW-1185">Reference proteome</keyword>
<dbReference type="GO" id="GO:0097542">
    <property type="term" value="C:ciliary tip"/>
    <property type="evidence" value="ECO:0007669"/>
    <property type="project" value="TreeGrafter"/>
</dbReference>
<feature type="coiled-coil region" evidence="1">
    <location>
        <begin position="339"/>
        <end position="398"/>
    </location>
</feature>
<feature type="compositionally biased region" description="Polar residues" evidence="2">
    <location>
        <begin position="293"/>
        <end position="302"/>
    </location>
</feature>
<evidence type="ECO:0000313" key="4">
    <source>
        <dbReference type="RefSeq" id="XP_025413447.1"/>
    </source>
</evidence>
<sequence>MPSKRYKSSVPTEELNKNINEFKKKIQLSEGQKKAQYEECEEERKKNNEKIQVLKNDIRELYRIKRQESTCVDALPDTKKDEKIAVLKRKKYREALDILDMKLIDTKKKTDLIRHDIKQKRIKLNDLFSKWSDMRSMITSTLDKDLNTAKTLSVLENRSHQIEMSRMEASHVTRKYRSIRNRLLEDSVVFESTLNKLEKTIKIQQCEIQRLEKINEEAIKSRDKTRLVLQKKKTNAANIAKFRIRQVEQIRAQVEERKTELEKLERKIFPPGQRPIHQDSIPSSSEEQRLGDNGSSDSQEISDTPYFKLKQVTGSIDSEDVRKKFVSQKETKDRLTTLKTTTETQKKELQLKCQQLNEEFEQCRFSDAQDKEQNDEEIETLKQKIIEDTEKLTRLQKDRTELSGQINLTLSRLYDLCIKLKEADNAPVPDKCPSIEKADWLICLLQTKYEKVIRNAGVVDKNQRNSNEKDVATLWSLEDSVVESANKDEEEKPVPNRYLIKKQAQIMVDSKSKKKGMKSPRGATQRV</sequence>
<feature type="coiled-coil region" evidence="1">
    <location>
        <begin position="12"/>
        <end position="57"/>
    </location>
</feature>
<accession>A0A8B8FRR0</accession>
<gene>
    <name evidence="4" type="primary">LOC112685707</name>
</gene>
<dbReference type="CTD" id="39345"/>
<dbReference type="GO" id="GO:0035253">
    <property type="term" value="C:ciliary rootlet"/>
    <property type="evidence" value="ECO:0007669"/>
    <property type="project" value="TreeGrafter"/>
</dbReference>
<dbReference type="PANTHER" id="PTHR46518:SF1">
    <property type="entry name" value="OUTER DYNEIN ARM-DOCKING COMPLEX SUBUNIT 3"/>
    <property type="match status" value="1"/>
</dbReference>
<organism evidence="3 4">
    <name type="scientific">Sipha flava</name>
    <name type="common">yellow sugarcane aphid</name>
    <dbReference type="NCBI Taxonomy" id="143950"/>
    <lineage>
        <taxon>Eukaryota</taxon>
        <taxon>Metazoa</taxon>
        <taxon>Ecdysozoa</taxon>
        <taxon>Arthropoda</taxon>
        <taxon>Hexapoda</taxon>
        <taxon>Insecta</taxon>
        <taxon>Pterygota</taxon>
        <taxon>Neoptera</taxon>
        <taxon>Paraneoptera</taxon>
        <taxon>Hemiptera</taxon>
        <taxon>Sternorrhyncha</taxon>
        <taxon>Aphidomorpha</taxon>
        <taxon>Aphidoidea</taxon>
        <taxon>Aphididae</taxon>
        <taxon>Sipha</taxon>
    </lineage>
</organism>
<evidence type="ECO:0000313" key="3">
    <source>
        <dbReference type="Proteomes" id="UP000694846"/>
    </source>
</evidence>
<dbReference type="GO" id="GO:0036158">
    <property type="term" value="P:outer dynein arm assembly"/>
    <property type="evidence" value="ECO:0007669"/>
    <property type="project" value="InterPro"/>
</dbReference>
<dbReference type="GeneID" id="112685707"/>
<dbReference type="OrthoDB" id="269804at2759"/>
<reference evidence="4" key="1">
    <citation type="submission" date="2025-08" db="UniProtKB">
        <authorList>
            <consortium name="RefSeq"/>
        </authorList>
    </citation>
    <scope>IDENTIFICATION</scope>
    <source>
        <tissue evidence="4">Whole body</tissue>
    </source>
</reference>
<dbReference type="GO" id="GO:0036064">
    <property type="term" value="C:ciliary basal body"/>
    <property type="evidence" value="ECO:0007669"/>
    <property type="project" value="TreeGrafter"/>
</dbReference>
<dbReference type="GO" id="GO:0003341">
    <property type="term" value="P:cilium movement"/>
    <property type="evidence" value="ECO:0007669"/>
    <property type="project" value="InterPro"/>
</dbReference>
<keyword evidence="1" id="KW-0175">Coiled coil</keyword>
<name>A0A8B8FRR0_9HEMI</name>
<dbReference type="Proteomes" id="UP000694846">
    <property type="component" value="Unplaced"/>
</dbReference>
<feature type="region of interest" description="Disordered" evidence="2">
    <location>
        <begin position="264"/>
        <end position="305"/>
    </location>
</feature>
<dbReference type="PANTHER" id="PTHR46518">
    <property type="entry name" value="COILED-COIL DOMAIN-CONTAINING PROTEIN 151"/>
    <property type="match status" value="1"/>
</dbReference>
<protein>
    <submittedName>
        <fullName evidence="4">Coiled-coil domain-containing protein 186</fullName>
    </submittedName>
</protein>
<proteinExistence type="predicted"/>
<evidence type="ECO:0000256" key="2">
    <source>
        <dbReference type="SAM" id="MobiDB-lite"/>
    </source>
</evidence>
<dbReference type="AlphaFoldDB" id="A0A8B8FRR0"/>